<evidence type="ECO:0000313" key="1">
    <source>
        <dbReference type="EMBL" id="KAG5585826.1"/>
    </source>
</evidence>
<dbReference type="AlphaFoldDB" id="A0A9J5XDP3"/>
<gene>
    <name evidence="1" type="ORF">H5410_046260</name>
</gene>
<evidence type="ECO:0000313" key="2">
    <source>
        <dbReference type="Proteomes" id="UP000824120"/>
    </source>
</evidence>
<accession>A0A9J5XDP3</accession>
<comment type="caution">
    <text evidence="1">The sequence shown here is derived from an EMBL/GenBank/DDBJ whole genome shotgun (WGS) entry which is preliminary data.</text>
</comment>
<name>A0A9J5XDP3_SOLCO</name>
<dbReference type="Proteomes" id="UP000824120">
    <property type="component" value="Chromosome 9"/>
</dbReference>
<reference evidence="1 2" key="1">
    <citation type="submission" date="2020-09" db="EMBL/GenBank/DDBJ databases">
        <title>De no assembly of potato wild relative species, Solanum commersonii.</title>
        <authorList>
            <person name="Cho K."/>
        </authorList>
    </citation>
    <scope>NUCLEOTIDE SEQUENCE [LARGE SCALE GENOMIC DNA]</scope>
    <source>
        <strain evidence="1">LZ3.2</strain>
        <tissue evidence="1">Leaf</tissue>
    </source>
</reference>
<dbReference type="EMBL" id="JACXVP010000009">
    <property type="protein sequence ID" value="KAG5585826.1"/>
    <property type="molecule type" value="Genomic_DNA"/>
</dbReference>
<keyword evidence="2" id="KW-1185">Reference proteome</keyword>
<sequence length="87" mass="9447">MLSIGGKATLVKYVLQSLPIHFITISLLQLSLSKSKVSWPTSFGDGEMIKETQTLVGLQVETNIIGGVLKGKILSKIQPRKQKMGHG</sequence>
<proteinExistence type="predicted"/>
<organism evidence="1 2">
    <name type="scientific">Solanum commersonii</name>
    <name type="common">Commerson's wild potato</name>
    <name type="synonym">Commerson's nightshade</name>
    <dbReference type="NCBI Taxonomy" id="4109"/>
    <lineage>
        <taxon>Eukaryota</taxon>
        <taxon>Viridiplantae</taxon>
        <taxon>Streptophyta</taxon>
        <taxon>Embryophyta</taxon>
        <taxon>Tracheophyta</taxon>
        <taxon>Spermatophyta</taxon>
        <taxon>Magnoliopsida</taxon>
        <taxon>eudicotyledons</taxon>
        <taxon>Gunneridae</taxon>
        <taxon>Pentapetalae</taxon>
        <taxon>asterids</taxon>
        <taxon>lamiids</taxon>
        <taxon>Solanales</taxon>
        <taxon>Solanaceae</taxon>
        <taxon>Solanoideae</taxon>
        <taxon>Solaneae</taxon>
        <taxon>Solanum</taxon>
    </lineage>
</organism>
<protein>
    <submittedName>
        <fullName evidence="1">Uncharacterized protein</fullName>
    </submittedName>
</protein>